<dbReference type="OrthoDB" id="4899571at2759"/>
<gene>
    <name evidence="2" type="ORF">TASIC1_0010039000</name>
</gene>
<sequence length="175" mass="18539">MKTGAIILSLFAAIGLAAPMVSLCCPNIHLPRFTAMLTPLEEQAQQANDAQMMQQVEMAVKSLFDPPRTGNGNIIGDIFDTAACILGSFIGARTCQPSSTIVQVTGDDHHNDNSNSSVSTSTSYQYTYSTDSDGNYHIQINPGGSKSSCTYTVAKNDVGALANTINQLAAKCINN</sequence>
<evidence type="ECO:0000313" key="2">
    <source>
        <dbReference type="EMBL" id="GFP58579.1"/>
    </source>
</evidence>
<evidence type="ECO:0000313" key="3">
    <source>
        <dbReference type="Proteomes" id="UP000517252"/>
    </source>
</evidence>
<organism evidence="2 3">
    <name type="scientific">Trichoderma asperellum</name>
    <name type="common">Filamentous fungus</name>
    <dbReference type="NCBI Taxonomy" id="101201"/>
    <lineage>
        <taxon>Eukaryota</taxon>
        <taxon>Fungi</taxon>
        <taxon>Dikarya</taxon>
        <taxon>Ascomycota</taxon>
        <taxon>Pezizomycotina</taxon>
        <taxon>Sordariomycetes</taxon>
        <taxon>Hypocreomycetidae</taxon>
        <taxon>Hypocreales</taxon>
        <taxon>Hypocreaceae</taxon>
        <taxon>Trichoderma</taxon>
    </lineage>
</organism>
<comment type="caution">
    <text evidence="2">The sequence shown here is derived from an EMBL/GenBank/DDBJ whole genome shotgun (WGS) entry which is preliminary data.</text>
</comment>
<accession>A0A6V8R171</accession>
<keyword evidence="1" id="KW-0732">Signal</keyword>
<feature type="chain" id="PRO_5028338707" evidence="1">
    <location>
        <begin position="18"/>
        <end position="175"/>
    </location>
</feature>
<proteinExistence type="predicted"/>
<feature type="signal peptide" evidence="1">
    <location>
        <begin position="1"/>
        <end position="17"/>
    </location>
</feature>
<dbReference type="Proteomes" id="UP000517252">
    <property type="component" value="Unassembled WGS sequence"/>
</dbReference>
<evidence type="ECO:0000256" key="1">
    <source>
        <dbReference type="SAM" id="SignalP"/>
    </source>
</evidence>
<protein>
    <submittedName>
        <fullName evidence="2">Uncharacterized protein</fullName>
    </submittedName>
</protein>
<name>A0A6V8R171_TRIAP</name>
<dbReference type="AlphaFoldDB" id="A0A6V8R171"/>
<reference evidence="2 3" key="1">
    <citation type="submission" date="2020-07" db="EMBL/GenBank/DDBJ databases">
        <title>Trichoderma asperellum IC-1 whole genome shotgun sequence.</title>
        <authorList>
            <person name="Kanamasa S."/>
            <person name="Takahashi H."/>
        </authorList>
    </citation>
    <scope>NUCLEOTIDE SEQUENCE [LARGE SCALE GENOMIC DNA]</scope>
    <source>
        <strain evidence="2 3">IC-1</strain>
    </source>
</reference>
<dbReference type="EMBL" id="BLZH01000010">
    <property type="protein sequence ID" value="GFP58579.1"/>
    <property type="molecule type" value="Genomic_DNA"/>
</dbReference>